<comment type="caution">
    <text evidence="1">The sequence shown here is derived from an EMBL/GenBank/DDBJ whole genome shotgun (WGS) entry which is preliminary data.</text>
</comment>
<dbReference type="InterPro" id="IPR004375">
    <property type="entry name" value="NanQ/TabA/YiaL"/>
</dbReference>
<dbReference type="SUPFAM" id="SSF51197">
    <property type="entry name" value="Clavaminate synthase-like"/>
    <property type="match status" value="1"/>
</dbReference>
<name>A0A081KGM1_9GAMM</name>
<dbReference type="GO" id="GO:0005829">
    <property type="term" value="C:cytosol"/>
    <property type="evidence" value="ECO:0007669"/>
    <property type="project" value="TreeGrafter"/>
</dbReference>
<dbReference type="PANTHER" id="PTHR34986">
    <property type="entry name" value="EVOLVED BETA-GALACTOSIDASE SUBUNIT BETA"/>
    <property type="match status" value="1"/>
</dbReference>
<evidence type="ECO:0000313" key="2">
    <source>
        <dbReference type="Proteomes" id="UP000027997"/>
    </source>
</evidence>
<dbReference type="STRING" id="305900.GV64_23555"/>
<dbReference type="NCBIfam" id="TIGR00022">
    <property type="entry name" value="YhcH/YjgK/YiaL family protein"/>
    <property type="match status" value="1"/>
</dbReference>
<evidence type="ECO:0008006" key="3">
    <source>
        <dbReference type="Google" id="ProtNLM"/>
    </source>
</evidence>
<keyword evidence="2" id="KW-1185">Reference proteome</keyword>
<dbReference type="InterPro" id="IPR037012">
    <property type="entry name" value="NanQ/TabA/YiaL_sf"/>
</dbReference>
<dbReference type="PANTHER" id="PTHR34986:SF1">
    <property type="entry name" value="PROTEIN YIAL"/>
    <property type="match status" value="1"/>
</dbReference>
<dbReference type="RefSeq" id="WP_020581830.1">
    <property type="nucleotide sequence ID" value="NZ_JOJP01000001.1"/>
</dbReference>
<proteinExistence type="predicted"/>
<protein>
    <recommendedName>
        <fullName evidence="3">YhcH/YjgK/YiaL family protein</fullName>
    </recommendedName>
</protein>
<gene>
    <name evidence="1" type="ORF">GV64_23555</name>
</gene>
<dbReference type="eggNOG" id="COG2731">
    <property type="taxonomic scope" value="Bacteria"/>
</dbReference>
<dbReference type="Proteomes" id="UP000027997">
    <property type="component" value="Unassembled WGS sequence"/>
</dbReference>
<dbReference type="EMBL" id="JOJP01000001">
    <property type="protein sequence ID" value="KEI73297.1"/>
    <property type="molecule type" value="Genomic_DNA"/>
</dbReference>
<evidence type="ECO:0000313" key="1">
    <source>
        <dbReference type="EMBL" id="KEI73297.1"/>
    </source>
</evidence>
<dbReference type="Pfam" id="PF04074">
    <property type="entry name" value="DUF386"/>
    <property type="match status" value="1"/>
</dbReference>
<dbReference type="Gene3D" id="2.60.120.370">
    <property type="entry name" value="YhcH/YjgK/YiaL"/>
    <property type="match status" value="1"/>
</dbReference>
<organism evidence="1 2">
    <name type="scientific">Endozoicomonas elysicola</name>
    <dbReference type="NCBI Taxonomy" id="305900"/>
    <lineage>
        <taxon>Bacteria</taxon>
        <taxon>Pseudomonadati</taxon>
        <taxon>Pseudomonadota</taxon>
        <taxon>Gammaproteobacteria</taxon>
        <taxon>Oceanospirillales</taxon>
        <taxon>Endozoicomonadaceae</taxon>
        <taxon>Endozoicomonas</taxon>
    </lineage>
</organism>
<reference evidence="1 2" key="1">
    <citation type="submission" date="2014-06" db="EMBL/GenBank/DDBJ databases">
        <title>Whole Genome Sequences of Three Symbiotic Endozoicomonas Bacteria.</title>
        <authorList>
            <person name="Neave M.J."/>
            <person name="Apprill A."/>
            <person name="Voolstra C.R."/>
        </authorList>
    </citation>
    <scope>NUCLEOTIDE SEQUENCE [LARGE SCALE GENOMIC DNA]</scope>
    <source>
        <strain evidence="1 2">DSM 22380</strain>
    </source>
</reference>
<accession>A0A081KGM1</accession>
<dbReference type="AlphaFoldDB" id="A0A081KGM1"/>
<sequence length="155" mass="17254">MIFDHISNKEKYRGLPWLYGALEAMAPVTSETFEPGQIVIDEKTLFLNCNAYNSKLESDCFFESHKEYIDVHLMISGEEVIGHNEESLLEVTKAYDAEGDAILYQGNIQTQFVLKAGWFAVFLPGEPHLVGLQCGDDSVPVKKIVAKVAGRLASL</sequence>